<organism evidence="3 4">
    <name type="scientific">Pelobates cultripes</name>
    <name type="common">Western spadefoot toad</name>
    <dbReference type="NCBI Taxonomy" id="61616"/>
    <lineage>
        <taxon>Eukaryota</taxon>
        <taxon>Metazoa</taxon>
        <taxon>Chordata</taxon>
        <taxon>Craniata</taxon>
        <taxon>Vertebrata</taxon>
        <taxon>Euteleostomi</taxon>
        <taxon>Amphibia</taxon>
        <taxon>Batrachia</taxon>
        <taxon>Anura</taxon>
        <taxon>Pelobatoidea</taxon>
        <taxon>Pelobatidae</taxon>
        <taxon>Pelobates</taxon>
    </lineage>
</organism>
<dbReference type="EMBL" id="OW240922">
    <property type="protein sequence ID" value="CAH2323286.1"/>
    <property type="molecule type" value="Genomic_DNA"/>
</dbReference>
<evidence type="ECO:0000313" key="3">
    <source>
        <dbReference type="EMBL" id="CAH2323286.1"/>
    </source>
</evidence>
<evidence type="ECO:0000256" key="1">
    <source>
        <dbReference type="SAM" id="SignalP"/>
    </source>
</evidence>
<dbReference type="Gene3D" id="2.60.40.1930">
    <property type="match status" value="2"/>
</dbReference>
<reference evidence="3" key="1">
    <citation type="submission" date="2022-03" db="EMBL/GenBank/DDBJ databases">
        <authorList>
            <person name="Alioto T."/>
            <person name="Alioto T."/>
            <person name="Gomez Garrido J."/>
        </authorList>
    </citation>
    <scope>NUCLEOTIDE SEQUENCE</scope>
</reference>
<dbReference type="AlphaFoldDB" id="A0AAD1TEN7"/>
<dbReference type="InterPro" id="IPR050473">
    <property type="entry name" value="A2M/Complement_sys"/>
</dbReference>
<dbReference type="InterPro" id="IPR040839">
    <property type="entry name" value="MG4"/>
</dbReference>
<dbReference type="PANTHER" id="PTHR11412">
    <property type="entry name" value="MACROGLOBULIN / COMPLEMENT"/>
    <property type="match status" value="1"/>
</dbReference>
<keyword evidence="4" id="KW-1185">Reference proteome</keyword>
<dbReference type="Pfam" id="PF17789">
    <property type="entry name" value="MG4"/>
    <property type="match status" value="1"/>
</dbReference>
<dbReference type="InterPro" id="IPR013783">
    <property type="entry name" value="Ig-like_fold"/>
</dbReference>
<evidence type="ECO:0000313" key="4">
    <source>
        <dbReference type="Proteomes" id="UP001295444"/>
    </source>
</evidence>
<gene>
    <name evidence="3" type="ORF">PECUL_23A056002</name>
</gene>
<accession>A0AAD1TEN7</accession>
<dbReference type="SMART" id="SM01359">
    <property type="entry name" value="A2M_N_2"/>
    <property type="match status" value="1"/>
</dbReference>
<dbReference type="Proteomes" id="UP001295444">
    <property type="component" value="Chromosome 11"/>
</dbReference>
<dbReference type="InterPro" id="IPR011625">
    <property type="entry name" value="A2M_N_BRD"/>
</dbReference>
<dbReference type="InterPro" id="IPR041555">
    <property type="entry name" value="MG3"/>
</dbReference>
<evidence type="ECO:0000259" key="2">
    <source>
        <dbReference type="SMART" id="SM01359"/>
    </source>
</evidence>
<protein>
    <recommendedName>
        <fullName evidence="2">Alpha-2-macroglobulin bait region domain-containing protein</fullName>
    </recommendedName>
</protein>
<dbReference type="PANTHER" id="PTHR11412:SF173">
    <property type="entry name" value="OVOSTATIN"/>
    <property type="match status" value="1"/>
</dbReference>
<feature type="signal peptide" evidence="1">
    <location>
        <begin position="1"/>
        <end position="21"/>
    </location>
</feature>
<feature type="domain" description="Alpha-2-macroglobulin bait region" evidence="2">
    <location>
        <begin position="523"/>
        <end position="652"/>
    </location>
</feature>
<feature type="chain" id="PRO_5042028287" description="Alpha-2-macroglobulin bait region domain-containing protein" evidence="1">
    <location>
        <begin position="22"/>
        <end position="704"/>
    </location>
</feature>
<dbReference type="Gene3D" id="2.60.40.10">
    <property type="entry name" value="Immunoglobulins"/>
    <property type="match status" value="1"/>
</dbReference>
<proteinExistence type="predicted"/>
<dbReference type="Pfam" id="PF17791">
    <property type="entry name" value="MG3"/>
    <property type="match status" value="1"/>
</dbReference>
<dbReference type="Gene3D" id="2.60.40.1940">
    <property type="match status" value="1"/>
</dbReference>
<name>A0AAD1TEN7_PELCU</name>
<dbReference type="Pfam" id="PF07703">
    <property type="entry name" value="A2M_BRD"/>
    <property type="match status" value="1"/>
</dbReference>
<keyword evidence="1" id="KW-0732">Signal</keyword>
<sequence>MYVKRLLLSIFLLSFINGAATDPTYLLTIPALLVANDTGNVCLNIISNKQSLHATIQLQYDFENITILDEEAIVSNFFQCNTFNVPSVETNTPVFVYMVISGEDYNIEKRKSVVIQPFGDNTYAQFDKPLYQLGDLVMSPKYCRKAGVLNGLVIPENQVMVILNKMFFFRSEIPCVLSQSQAAASEQDDEGLFAVSMSGPLSLREHYAVIYITDPSGNRLAQWLDQTLKHGILEFQFQLGDDAAPGYYTIYSETETSEYSNYIQSFPVQEYVIPRFEVNVIVPNAISVLDINFLFEVFVLYTYGDPVPGVVTARICRSPEYRYGPKSNCFYNIDICHDITGAQIGPNGTFSSVVDLHQFHINLQGFQMGLSVELTVVEAGTGVQVKEYRYIYISSQLANVRFLYESMDTYYRHGLPYPVGVPHSDISITFHLQVSLTNEKNEPIPNQPINLSFNDEFLVTLTTDSSGIAGYLIDTNNYIQPNFNLTATYENPDQCYYLSYSNEQYPTDRHQVLRFYSETGSFVQIHQLLGELSCGQSYSVDVQYILTREGVGEASTITFYTMIMSKLLLVQHASHDVDLTTSLTGTFSVEISVSDQLAPTATLIVYCIFDTEIIAHTITLNIEKCFRNELSKRVRGRGQRASLPGAIGDGEFCRQGPIDHHMCGPSVVQAPDGVQSYIKVSLNDQHPLSKLCRARGKEIYTASD</sequence>